<accession>A0A4Z0XZA1</accession>
<reference evidence="1 2" key="1">
    <citation type="submission" date="2019-04" db="EMBL/GenBank/DDBJ databases">
        <authorList>
            <person name="Poehlein A."/>
            <person name="Bengelsdorf F.R."/>
            <person name="Duerre P."/>
            <person name="Daniel R."/>
        </authorList>
    </citation>
    <scope>NUCLEOTIDE SEQUENCE [LARGE SCALE GENOMIC DNA]</scope>
    <source>
        <strain evidence="1 2">BS-1</strain>
    </source>
</reference>
<gene>
    <name evidence="1" type="ORF">CAGA_10120</name>
</gene>
<evidence type="ECO:0000313" key="1">
    <source>
        <dbReference type="EMBL" id="TGJ76939.1"/>
    </source>
</evidence>
<dbReference type="Proteomes" id="UP000297714">
    <property type="component" value="Unassembled WGS sequence"/>
</dbReference>
<name>A0A4Z0XZA1_9FIRM</name>
<dbReference type="AlphaFoldDB" id="A0A4Z0XZA1"/>
<keyword evidence="2" id="KW-1185">Reference proteome</keyword>
<sequence>MGRKYSGLYELIENDGEAGDYFDTLPEYVKESIQEREQNINSFESLRDYAANLMRNE</sequence>
<evidence type="ECO:0000313" key="2">
    <source>
        <dbReference type="Proteomes" id="UP000297714"/>
    </source>
</evidence>
<dbReference type="EMBL" id="SRMQ01000003">
    <property type="protein sequence ID" value="TGJ76939.1"/>
    <property type="molecule type" value="Genomic_DNA"/>
</dbReference>
<protein>
    <submittedName>
        <fullName evidence="1">Uncharacterized protein</fullName>
    </submittedName>
</protein>
<proteinExistence type="predicted"/>
<comment type="caution">
    <text evidence="1">The sequence shown here is derived from an EMBL/GenBank/DDBJ whole genome shotgun (WGS) entry which is preliminary data.</text>
</comment>
<dbReference type="RefSeq" id="WP_167875160.1">
    <property type="nucleotide sequence ID" value="NZ_JAJUFJ010000007.1"/>
</dbReference>
<organism evidence="1 2">
    <name type="scientific">Caproiciproducens galactitolivorans</name>
    <dbReference type="NCBI Taxonomy" id="642589"/>
    <lineage>
        <taxon>Bacteria</taxon>
        <taxon>Bacillati</taxon>
        <taxon>Bacillota</taxon>
        <taxon>Clostridia</taxon>
        <taxon>Eubacteriales</taxon>
        <taxon>Acutalibacteraceae</taxon>
        <taxon>Caproiciproducens</taxon>
    </lineage>
</organism>